<dbReference type="RefSeq" id="WP_306846258.1">
    <property type="nucleotide sequence ID" value="NZ_JAUSRL010000009.1"/>
</dbReference>
<accession>A0ABT9SRD7</accession>
<proteinExistence type="predicted"/>
<evidence type="ECO:0000313" key="1">
    <source>
        <dbReference type="EMBL" id="MDP9962011.1"/>
    </source>
</evidence>
<name>A0ABT9SRD7_9FLAO</name>
<comment type="caution">
    <text evidence="1">The sequence shown here is derived from an EMBL/GenBank/DDBJ whole genome shotgun (WGS) entry which is preliminary data.</text>
</comment>
<gene>
    <name evidence="1" type="ORF">J2T04_003939</name>
</gene>
<protein>
    <submittedName>
        <fullName evidence="1">Uncharacterized protein</fullName>
    </submittedName>
</protein>
<keyword evidence="2" id="KW-1185">Reference proteome</keyword>
<evidence type="ECO:0000313" key="2">
    <source>
        <dbReference type="Proteomes" id="UP001235513"/>
    </source>
</evidence>
<dbReference type="Pfam" id="PF16872">
    <property type="entry name" value="putAbiC"/>
    <property type="match status" value="1"/>
</dbReference>
<reference evidence="1 2" key="1">
    <citation type="submission" date="2023-07" db="EMBL/GenBank/DDBJ databases">
        <title>Sorghum-associated microbial communities from plants grown in Nebraska, USA.</title>
        <authorList>
            <person name="Schachtman D."/>
        </authorList>
    </citation>
    <scope>NUCLEOTIDE SEQUENCE [LARGE SCALE GENOMIC DNA]</scope>
    <source>
        <strain evidence="1 2">CC351</strain>
    </source>
</reference>
<organism evidence="1 2">
    <name type="scientific">Chryseobacterium lathyri</name>
    <dbReference type="NCBI Taxonomy" id="395933"/>
    <lineage>
        <taxon>Bacteria</taxon>
        <taxon>Pseudomonadati</taxon>
        <taxon>Bacteroidota</taxon>
        <taxon>Flavobacteriia</taxon>
        <taxon>Flavobacteriales</taxon>
        <taxon>Weeksellaceae</taxon>
        <taxon>Chryseobacterium group</taxon>
        <taxon>Chryseobacterium</taxon>
    </lineage>
</organism>
<dbReference type="Proteomes" id="UP001235513">
    <property type="component" value="Unassembled WGS sequence"/>
</dbReference>
<sequence length="122" mass="14504">MSEEILKEAVKNLDKNAIMTAYIDFYNLHKEFIAHYFRSFYHIVKFIHVTENIYKKFYISIARSQLSSIELVLFFYNGVSPRGLRKFRPLINQYGLLKGLDFTLMPNTILQSEYDKTAFYLP</sequence>
<dbReference type="InterPro" id="IPR031709">
    <property type="entry name" value="PutAbiC"/>
</dbReference>
<dbReference type="EMBL" id="JAUSRL010000009">
    <property type="protein sequence ID" value="MDP9962011.1"/>
    <property type="molecule type" value="Genomic_DNA"/>
</dbReference>